<name>A0A0D7ANB0_9AGAR</name>
<reference evidence="2 3" key="1">
    <citation type="journal article" date="2015" name="Fungal Genet. Biol.">
        <title>Evolution of novel wood decay mechanisms in Agaricales revealed by the genome sequences of Fistulina hepatica and Cylindrobasidium torrendii.</title>
        <authorList>
            <person name="Floudas D."/>
            <person name="Held B.W."/>
            <person name="Riley R."/>
            <person name="Nagy L.G."/>
            <person name="Koehler G."/>
            <person name="Ransdell A.S."/>
            <person name="Younus H."/>
            <person name="Chow J."/>
            <person name="Chiniquy J."/>
            <person name="Lipzen A."/>
            <person name="Tritt A."/>
            <person name="Sun H."/>
            <person name="Haridas S."/>
            <person name="LaButti K."/>
            <person name="Ohm R.A."/>
            <person name="Kues U."/>
            <person name="Blanchette R.A."/>
            <person name="Grigoriev I.V."/>
            <person name="Minto R.E."/>
            <person name="Hibbett D.S."/>
        </authorList>
    </citation>
    <scope>NUCLEOTIDE SEQUENCE [LARGE SCALE GENOMIC DNA]</scope>
    <source>
        <strain evidence="2 3">ATCC 64428</strain>
    </source>
</reference>
<keyword evidence="3" id="KW-1185">Reference proteome</keyword>
<evidence type="ECO:0000256" key="1">
    <source>
        <dbReference type="ARBA" id="ARBA00022679"/>
    </source>
</evidence>
<dbReference type="InterPro" id="IPR002213">
    <property type="entry name" value="UDP_glucos_trans"/>
</dbReference>
<evidence type="ECO:0000313" key="2">
    <source>
        <dbReference type="EMBL" id="KIY52796.1"/>
    </source>
</evidence>
<proteinExistence type="predicted"/>
<dbReference type="PANTHER" id="PTHR48045:SF34">
    <property type="entry name" value="ISOFLAVONE 7-O-GLUCOSYLTRANSFERASE 1-LIKE"/>
    <property type="match status" value="1"/>
</dbReference>
<dbReference type="OrthoDB" id="5835829at2759"/>
<dbReference type="SUPFAM" id="SSF53756">
    <property type="entry name" value="UDP-Glycosyltransferase/glycogen phosphorylase"/>
    <property type="match status" value="1"/>
</dbReference>
<dbReference type="Proteomes" id="UP000054144">
    <property type="component" value="Unassembled WGS sequence"/>
</dbReference>
<dbReference type="PANTHER" id="PTHR48045">
    <property type="entry name" value="UDP-GLYCOSYLTRANSFERASE 72B1"/>
    <property type="match status" value="1"/>
</dbReference>
<dbReference type="Pfam" id="PF00201">
    <property type="entry name" value="UDPGT"/>
    <property type="match status" value="1"/>
</dbReference>
<organism evidence="2 3">
    <name type="scientific">Fistulina hepatica ATCC 64428</name>
    <dbReference type="NCBI Taxonomy" id="1128425"/>
    <lineage>
        <taxon>Eukaryota</taxon>
        <taxon>Fungi</taxon>
        <taxon>Dikarya</taxon>
        <taxon>Basidiomycota</taxon>
        <taxon>Agaricomycotina</taxon>
        <taxon>Agaricomycetes</taxon>
        <taxon>Agaricomycetidae</taxon>
        <taxon>Agaricales</taxon>
        <taxon>Fistulinaceae</taxon>
        <taxon>Fistulina</taxon>
    </lineage>
</organism>
<evidence type="ECO:0000313" key="3">
    <source>
        <dbReference type="Proteomes" id="UP000054144"/>
    </source>
</evidence>
<sequence>MKSHFLCVTPALFGHARPLFALALNLILYYPDLYVTVLSTGTTSAAYVSPHEREIALFELPPQAHARLNIKFLGSGERANNLEQVASMTQEFPPFLKSLCANPLDAVDVFSRAPNLIIFDAIFSSLIKTVREVVPSSGNPATKIPIFFSWPSNASTKEMFFVPSEEYPDTYWKTLVHRARKEVADGLVTVDEIQHMYNLWTGPTDADRMIRMSGVAPIYHHELTPQSDSIPHGKDTIQYNYPMIAYTVGEDYVKADGFIIPFSDVLERGVSAMLEKVTGQAHLPVGGQYPPSWWEYGISSSAQVLSPQDKESLDFLDACLERYGPKSVIYISFGTLFAPVNRPELFETLVGTLLTEDPPLPFLFAGGYAQSFVSDKLRESVKKSEFGKMIPDFVPQQAVLNHLATGWFLSHSGSGSVMESILNAVPMVLWPFTMDQPIIATQIAVNQKVAFELLQVRNGASIGRKAYRDQEKTISGMLEDVAAEMHDVWKRLRGEEGQAMRQRMIELRQAVKDDRERGEAKRAMEQFRDYMVVH</sequence>
<accession>A0A0D7ANB0</accession>
<dbReference type="AlphaFoldDB" id="A0A0D7ANB0"/>
<keyword evidence="1 2" id="KW-0808">Transferase</keyword>
<dbReference type="GO" id="GO:0008194">
    <property type="term" value="F:UDP-glycosyltransferase activity"/>
    <property type="evidence" value="ECO:0007669"/>
    <property type="project" value="InterPro"/>
</dbReference>
<protein>
    <submittedName>
        <fullName evidence="2">UDP-Glycosyltransferase/glycogen phosphorylase</fullName>
    </submittedName>
</protein>
<dbReference type="Gene3D" id="3.40.50.2000">
    <property type="entry name" value="Glycogen Phosphorylase B"/>
    <property type="match status" value="2"/>
</dbReference>
<dbReference type="EMBL" id="KN881630">
    <property type="protein sequence ID" value="KIY52796.1"/>
    <property type="molecule type" value="Genomic_DNA"/>
</dbReference>
<gene>
    <name evidence="2" type="ORF">FISHEDRAFT_69605</name>
</gene>